<proteinExistence type="predicted"/>
<evidence type="ECO:0000259" key="10">
    <source>
        <dbReference type="PROSITE" id="PS50968"/>
    </source>
</evidence>
<dbReference type="InterPro" id="IPR011054">
    <property type="entry name" value="Rudment_hybrid_motif"/>
</dbReference>
<feature type="domain" description="Lipoyl-binding" evidence="10">
    <location>
        <begin position="631"/>
        <end position="707"/>
    </location>
</feature>
<dbReference type="InterPro" id="IPR045774">
    <property type="entry name" value="MCCA_BT_dom"/>
</dbReference>
<dbReference type="GO" id="GO:0005739">
    <property type="term" value="C:mitochondrion"/>
    <property type="evidence" value="ECO:0007669"/>
    <property type="project" value="TreeGrafter"/>
</dbReference>
<dbReference type="GO" id="GO:0004485">
    <property type="term" value="F:methylcrotonoyl-CoA carboxylase activity"/>
    <property type="evidence" value="ECO:0007669"/>
    <property type="project" value="UniProtKB-ARBA"/>
</dbReference>
<evidence type="ECO:0000256" key="8">
    <source>
        <dbReference type="ARBA" id="ARBA00062371"/>
    </source>
</evidence>
<dbReference type="PROSITE" id="PS50975">
    <property type="entry name" value="ATP_GRASP"/>
    <property type="match status" value="1"/>
</dbReference>
<dbReference type="FunFam" id="3.40.50.20:FF:000010">
    <property type="entry name" value="Propionyl-CoA carboxylase subunit alpha"/>
    <property type="match status" value="1"/>
</dbReference>
<keyword evidence="7" id="KW-0092">Biotin</keyword>
<dbReference type="SMR" id="A0A6A1USE5"/>
<dbReference type="InterPro" id="IPR005481">
    <property type="entry name" value="BC-like_N"/>
</dbReference>
<evidence type="ECO:0000256" key="1">
    <source>
        <dbReference type="ARBA" id="ARBA00001953"/>
    </source>
</evidence>
<dbReference type="PANTHER" id="PTHR18866">
    <property type="entry name" value="CARBOXYLASE:PYRUVATE/ACETYL-COA/PROPIONYL-COA CARBOXYLASE"/>
    <property type="match status" value="1"/>
</dbReference>
<dbReference type="AlphaFoldDB" id="A0A6A1USE5"/>
<dbReference type="Pfam" id="PF02786">
    <property type="entry name" value="CPSase_L_D2"/>
    <property type="match status" value="2"/>
</dbReference>
<evidence type="ECO:0000256" key="5">
    <source>
        <dbReference type="ARBA" id="ARBA00022840"/>
    </source>
</evidence>
<dbReference type="SUPFAM" id="SSF56059">
    <property type="entry name" value="Glutathione synthetase ATP-binding domain-like"/>
    <property type="match status" value="1"/>
</dbReference>
<evidence type="ECO:0000313" key="14">
    <source>
        <dbReference type="Proteomes" id="UP000516437"/>
    </source>
</evidence>
<comment type="subunit">
    <text evidence="8">Probably a heterodimer composed of biotin-containing alpha subunits and beta subunits.</text>
</comment>
<dbReference type="FunFam" id="3.30.1490.20:FF:000003">
    <property type="entry name" value="acetyl-CoA carboxylase isoform X1"/>
    <property type="match status" value="1"/>
</dbReference>
<evidence type="ECO:0000256" key="9">
    <source>
        <dbReference type="PROSITE-ProRule" id="PRU00409"/>
    </source>
</evidence>
<evidence type="ECO:0000259" key="12">
    <source>
        <dbReference type="PROSITE" id="PS50979"/>
    </source>
</evidence>
<dbReference type="Gene3D" id="2.40.50.100">
    <property type="match status" value="1"/>
</dbReference>
<dbReference type="Gene3D" id="3.30.470.20">
    <property type="entry name" value="ATP-grasp fold, B domain"/>
    <property type="match status" value="2"/>
</dbReference>
<evidence type="ECO:0000256" key="7">
    <source>
        <dbReference type="ARBA" id="ARBA00023267"/>
    </source>
</evidence>
<dbReference type="InterPro" id="IPR001882">
    <property type="entry name" value="Biotin_BS"/>
</dbReference>
<dbReference type="Pfam" id="PF00364">
    <property type="entry name" value="Biotin_lipoyl"/>
    <property type="match status" value="1"/>
</dbReference>
<keyword evidence="5 9" id="KW-0067">ATP-binding</keyword>
<dbReference type="CDD" id="cd06850">
    <property type="entry name" value="biotinyl_domain"/>
    <property type="match status" value="1"/>
</dbReference>
<dbReference type="InterPro" id="IPR016185">
    <property type="entry name" value="PreATP-grasp_dom_sf"/>
</dbReference>
<dbReference type="EMBL" id="RXIC02000026">
    <property type="protein sequence ID" value="KAB1203325.1"/>
    <property type="molecule type" value="Genomic_DNA"/>
</dbReference>
<dbReference type="Pfam" id="PF00289">
    <property type="entry name" value="Biotin_carb_N"/>
    <property type="match status" value="1"/>
</dbReference>
<feature type="domain" description="Biotin carboxylation" evidence="12">
    <location>
        <begin position="37"/>
        <end position="534"/>
    </location>
</feature>
<reference evidence="13 14" key="1">
    <citation type="journal article" date="2019" name="Plant Biotechnol. J.">
        <title>The red bayberry genome and genetic basis of sex determination.</title>
        <authorList>
            <person name="Jia H.M."/>
            <person name="Jia H.J."/>
            <person name="Cai Q.L."/>
            <person name="Wang Y."/>
            <person name="Zhao H.B."/>
            <person name="Yang W.F."/>
            <person name="Wang G.Y."/>
            <person name="Li Y.H."/>
            <person name="Zhan D.L."/>
            <person name="Shen Y.T."/>
            <person name="Niu Q.F."/>
            <person name="Chang L."/>
            <person name="Qiu J."/>
            <person name="Zhao L."/>
            <person name="Xie H.B."/>
            <person name="Fu W.Y."/>
            <person name="Jin J."/>
            <person name="Li X.W."/>
            <person name="Jiao Y."/>
            <person name="Zhou C.C."/>
            <person name="Tu T."/>
            <person name="Chai C.Y."/>
            <person name="Gao J.L."/>
            <person name="Fan L.J."/>
            <person name="van de Weg E."/>
            <person name="Wang J.Y."/>
            <person name="Gao Z.S."/>
        </authorList>
    </citation>
    <scope>NUCLEOTIDE SEQUENCE [LARGE SCALE GENOMIC DNA]</scope>
    <source>
        <tissue evidence="13">Leaves</tissue>
    </source>
</reference>
<accession>A0A6A1USE5</accession>
<dbReference type="SMART" id="SM00878">
    <property type="entry name" value="Biotin_carb_C"/>
    <property type="match status" value="1"/>
</dbReference>
<keyword evidence="3" id="KW-0436">Ligase</keyword>
<dbReference type="Pfam" id="PF19331">
    <property type="entry name" value="MCCA_BT"/>
    <property type="match status" value="1"/>
</dbReference>
<dbReference type="PROSITE" id="PS50979">
    <property type="entry name" value="BC"/>
    <property type="match status" value="1"/>
</dbReference>
<dbReference type="Gene3D" id="3.30.1490.20">
    <property type="entry name" value="ATP-grasp fold, A domain"/>
    <property type="match status" value="1"/>
</dbReference>
<comment type="caution">
    <text evidence="13">The sequence shown here is derived from an EMBL/GenBank/DDBJ whole genome shotgun (WGS) entry which is preliminary data.</text>
</comment>
<evidence type="ECO:0000256" key="4">
    <source>
        <dbReference type="ARBA" id="ARBA00022741"/>
    </source>
</evidence>
<dbReference type="GO" id="GO:0046872">
    <property type="term" value="F:metal ion binding"/>
    <property type="evidence" value="ECO:0007669"/>
    <property type="project" value="InterPro"/>
</dbReference>
<keyword evidence="6" id="KW-0464">Manganese</keyword>
<dbReference type="Proteomes" id="UP000516437">
    <property type="component" value="Chromosome 8"/>
</dbReference>
<dbReference type="SUPFAM" id="SSF51246">
    <property type="entry name" value="Rudiment single hybrid motif"/>
    <property type="match status" value="1"/>
</dbReference>
<feature type="domain" description="ATP-grasp" evidence="11">
    <location>
        <begin position="154"/>
        <end position="374"/>
    </location>
</feature>
<dbReference type="PROSITE" id="PS50968">
    <property type="entry name" value="BIOTINYL_LIPOYL"/>
    <property type="match status" value="1"/>
</dbReference>
<evidence type="ECO:0000256" key="2">
    <source>
        <dbReference type="ARBA" id="ARBA00005023"/>
    </source>
</evidence>
<dbReference type="InterPro" id="IPR005482">
    <property type="entry name" value="Biotin_COase_C"/>
</dbReference>
<dbReference type="SUPFAM" id="SSF51230">
    <property type="entry name" value="Single hybrid motif"/>
    <property type="match status" value="1"/>
</dbReference>
<gene>
    <name evidence="13" type="ORF">CJ030_MR8G012807</name>
</gene>
<dbReference type="SUPFAM" id="SSF52440">
    <property type="entry name" value="PreATP-grasp domain"/>
    <property type="match status" value="1"/>
</dbReference>
<dbReference type="GO" id="GO:0005524">
    <property type="term" value="F:ATP binding"/>
    <property type="evidence" value="ECO:0007669"/>
    <property type="project" value="UniProtKB-UniRule"/>
</dbReference>
<comment type="cofactor">
    <cofactor evidence="1">
        <name>biotin</name>
        <dbReference type="ChEBI" id="CHEBI:57586"/>
    </cofactor>
</comment>
<evidence type="ECO:0000313" key="13">
    <source>
        <dbReference type="EMBL" id="KAB1203325.1"/>
    </source>
</evidence>
<dbReference type="InterPro" id="IPR000089">
    <property type="entry name" value="Biotin_lipoyl"/>
</dbReference>
<dbReference type="PROSITE" id="PS00188">
    <property type="entry name" value="BIOTIN"/>
    <property type="match status" value="1"/>
</dbReference>
<dbReference type="InterPro" id="IPR005479">
    <property type="entry name" value="CPAse_ATP-bd"/>
</dbReference>
<evidence type="ECO:0000256" key="6">
    <source>
        <dbReference type="ARBA" id="ARBA00023211"/>
    </source>
</evidence>
<dbReference type="InterPro" id="IPR013815">
    <property type="entry name" value="ATP_grasp_subdomain_1"/>
</dbReference>
<name>A0A6A1USE5_9ROSI</name>
<dbReference type="OrthoDB" id="196847at2759"/>
<organism evidence="13 14">
    <name type="scientific">Morella rubra</name>
    <name type="common">Chinese bayberry</name>
    <dbReference type="NCBI Taxonomy" id="262757"/>
    <lineage>
        <taxon>Eukaryota</taxon>
        <taxon>Viridiplantae</taxon>
        <taxon>Streptophyta</taxon>
        <taxon>Embryophyta</taxon>
        <taxon>Tracheophyta</taxon>
        <taxon>Spermatophyta</taxon>
        <taxon>Magnoliopsida</taxon>
        <taxon>eudicotyledons</taxon>
        <taxon>Gunneridae</taxon>
        <taxon>Pentapetalae</taxon>
        <taxon>rosids</taxon>
        <taxon>fabids</taxon>
        <taxon>Fagales</taxon>
        <taxon>Myricaceae</taxon>
        <taxon>Morella</taxon>
    </lineage>
</organism>
<dbReference type="InterPro" id="IPR050856">
    <property type="entry name" value="Biotin_carboxylase_complex"/>
</dbReference>
<sequence length="817" mass="89903">MASMASVFRLKHHQHKPFLLQLRLFYHSSSENQTAQRIEKILVANRGEIACRIMRTAKRLGIRTVAVYSDADRDALHVKSADEAVLIGPPPARLSYLNASAIVAAAIRTGAIHPGYGFLSESADFAQVCEDKSLTFIGPPASAIRDMGDKSASKRIMGAAGVPLVPGYHGKEQDIDLMKLEAEKIGYPILIKPTHGGGGKGMRIVQSPKEFPESFLGAQREAAASFGINTILLEKYITRPRHIEVQIFGDKQGNILHLYERDCSVQRRHQKIIEEAPAPNISSCFRSQLGQAAVSAAKHVHFNGVTLFTVFKLASSALPLAVGYHNAGTVEFIVDTVSGQFYFMEMNTRLQVEHPVTEMIVGQDLVELQIRVANGEPLPMSQSQVPLSDLERKMNSKVLNSLCSSVTLATYKNVRLGHAFEARIYAENVPKGFLPATGTLHHYHPVPVSSTVRVETGVEQGDTVSVHYDPMIAKLVVWGENRTAALVKLKDCLAKFQVAGRNRSLSIWYSLPPFRAHHCARRTMELELEDEFGKSGSSILKLTITYKPDGNYLIETGEKSVSCSEVKARHLGNHDFRVEADGVSMDVSVAVYSKDQTQHIHIWHGSHHHHFRQKIGLELSDVDELRLKPSFDTESHPKGTVVAPMAGLVVKLLVKDGTNVDEGQPIIVLEAMKMEHVVKAPCTGRVRGLLLTAGQQVSDGSVLFSVESKEFSCLPFCCKKIDVYTCLLGQLSPVVIGGRWKRGVKVPTMGGRPCLAGGRVIYGKRLWLQCFARHVFRGWIGVICRMTASVHHTWCGFINALAPVAPERGVCRSSLGC</sequence>
<comment type="pathway">
    <text evidence="2">Amino-acid degradation.</text>
</comment>
<dbReference type="Gene3D" id="3.40.50.20">
    <property type="match status" value="1"/>
</dbReference>
<dbReference type="InterPro" id="IPR011764">
    <property type="entry name" value="Biotin_carboxylation_dom"/>
</dbReference>
<evidence type="ECO:0000256" key="3">
    <source>
        <dbReference type="ARBA" id="ARBA00022598"/>
    </source>
</evidence>
<dbReference type="InterPro" id="IPR011761">
    <property type="entry name" value="ATP-grasp"/>
</dbReference>
<dbReference type="PROSITE" id="PS00866">
    <property type="entry name" value="CPSASE_1"/>
    <property type="match status" value="1"/>
</dbReference>
<dbReference type="PANTHER" id="PTHR18866:SF33">
    <property type="entry name" value="METHYLCROTONOYL-COA CARBOXYLASE SUBUNIT ALPHA, MITOCHONDRIAL-RELATED"/>
    <property type="match status" value="1"/>
</dbReference>
<protein>
    <submittedName>
        <fullName evidence="13">Methylcrotonoyl-CoA carboxylase subunit alpha, mitochondrial</fullName>
    </submittedName>
</protein>
<dbReference type="PROSITE" id="PS00867">
    <property type="entry name" value="CPSASE_2"/>
    <property type="match status" value="1"/>
</dbReference>
<dbReference type="FunFam" id="2.40.50.100:FF:000003">
    <property type="entry name" value="Acetyl-CoA carboxylase biotin carboxyl carrier protein"/>
    <property type="match status" value="1"/>
</dbReference>
<keyword evidence="14" id="KW-1185">Reference proteome</keyword>
<dbReference type="InterPro" id="IPR011053">
    <property type="entry name" value="Single_hybrid_motif"/>
</dbReference>
<evidence type="ECO:0000259" key="11">
    <source>
        <dbReference type="PROSITE" id="PS50975"/>
    </source>
</evidence>
<keyword evidence="4 9" id="KW-0547">Nucleotide-binding</keyword>